<feature type="coiled-coil region" evidence="11">
    <location>
        <begin position="1000"/>
        <end position="1167"/>
    </location>
</feature>
<evidence type="ECO:0000256" key="1">
    <source>
        <dbReference type="ARBA" id="ARBA00008314"/>
    </source>
</evidence>
<keyword evidence="4" id="KW-0067">ATP-binding</keyword>
<dbReference type="PROSITE" id="PS51456">
    <property type="entry name" value="MYOSIN_MOTOR"/>
    <property type="match status" value="2"/>
</dbReference>
<dbReference type="PRINTS" id="PR00193">
    <property type="entry name" value="MYOSINHEAVY"/>
</dbReference>
<dbReference type="Gene3D" id="3.40.850.10">
    <property type="entry name" value="Kinesin motor domain"/>
    <property type="match status" value="1"/>
</dbReference>
<dbReference type="SUPFAM" id="SSF52540">
    <property type="entry name" value="P-loop containing nucleoside triphosphate hydrolases"/>
    <property type="match status" value="1"/>
</dbReference>
<dbReference type="Proteomes" id="UP000234681">
    <property type="component" value="Chromosome 11"/>
</dbReference>
<name>A6IQV1_RAT</name>
<feature type="coiled-coil region" evidence="11">
    <location>
        <begin position="656"/>
        <end position="963"/>
    </location>
</feature>
<dbReference type="FunFam" id="1.20.120.720:FF:000001">
    <property type="entry name" value="Myosin heavy chain, muscle"/>
    <property type="match status" value="1"/>
</dbReference>
<keyword evidence="9 10" id="KW-0009">Actin-binding</keyword>
<proteinExistence type="inferred from homology"/>
<keyword evidence="5 11" id="KW-0175">Coiled coil</keyword>
<dbReference type="PROSITE" id="PS50096">
    <property type="entry name" value="IQ"/>
    <property type="match status" value="1"/>
</dbReference>
<dbReference type="PANTHER" id="PTHR45615:SF26">
    <property type="entry name" value="MYOSIN-15"/>
    <property type="match status" value="1"/>
</dbReference>
<dbReference type="Gene3D" id="1.20.120.720">
    <property type="entry name" value="Myosin VI head, motor domain, U50 subdomain"/>
    <property type="match status" value="1"/>
</dbReference>
<dbReference type="Gene3D" id="1.20.5.340">
    <property type="match status" value="2"/>
</dbReference>
<dbReference type="GO" id="GO:0005737">
    <property type="term" value="C:cytoplasm"/>
    <property type="evidence" value="ECO:0007669"/>
    <property type="project" value="UniProtKB-ARBA"/>
</dbReference>
<dbReference type="Pfam" id="PF00063">
    <property type="entry name" value="Myosin_head"/>
    <property type="match status" value="3"/>
</dbReference>
<evidence type="ECO:0000256" key="6">
    <source>
        <dbReference type="ARBA" id="ARBA00023123"/>
    </source>
</evidence>
<keyword evidence="6 10" id="KW-0518">Myosin</keyword>
<sequence length="1197" mass="138049">MNPAELEMIEDLSMLLYINEGSVLHTLRKRYDHWMIYTYSGLFCVAINPYKWLPVYQKEVMAAYKRKRRSEAPPHIFAVANRESGSGKTVNTKMIIQYFATMAATSEPKKKLGNLEDQIVQMNPILEAFGNAKTLRNDNSSRFGKFIRMYFGVRGTLSFADIQIYMLLVSTNPSDFHICSCGVVAVENLDDAKGFLATEKAIDVLGFLPDEKFGCYKLVGAIMHFGNLKFRQNPREEQLEADGTENADKAALLMGINASELLKGLIYPRIKVGNEYVTRSQNIQQSIYERMFKWLVARMNQVLDAKVTSHFFIGILDITGFEILDYNSLEQLCINFTNEKLQQFFNQQLFVLEQEECRKEGLDWMSIDYGLDLQACIDLIEKPMGILSILEEECMLPKATDNTFKTKLFAHHFGKSAYFQKPTAPEKNFEVHFELAHYAGVVPYDISGWIGKNKELLNETVVALLQKSSNKVLASLFTNNTIAGSGVMDPFWVLQQLRCNGVLEGTRVCCKAFPIRMLYDDFKQRYCILNPRIFSKSKFVNIRKATEEVLALLEIDQSQYQCGVTKVTQNVQESRILDRLEERRDEKISKVFTLFQARARGKLMRITFQKILEERDALALIQENIRAFIAVKTWPWMGLFFKVKPLAKSVGAGEEIAGLKEECAQLQKSLETSESQREELKTKQVSLVQERNDLLLQLQAEQETLANSEELCESLIKSKIELEAKIKELSRRVEEEEEINSELTARGRKLEDECSELKKEIYDLEAILAKSEKAKCAAEHKVRNLTEEVHSLHEDVSKLTRAMQAAQEAQQQTQEHLHIEEEKLSNVSKVNQKLSQQVDALEGDLERERKARMKCEREKHKLEGELKLNQEGAENLESSQQQLIEQLRKKEFEMGQMNSKVENEKNLVSQLQKTVKELQTQILNLKEELESERTIRAKVERERGDLAQDLEDLNERLEEAGGTSLAQMEITRQQEARFQKLRHDMEETTRHFEATSVSLKRRHAENVAELEGQVEHLQQVRQVLDQEKSDLQLQVDDLLTRVDQMARAKANAEKLCGLYERRLNEANTKLDEATQLAKDLTSQRTKLQNESGEFFKRLEEKEALISQLSREKSNLILQVEELRVQLEEESKSQSALAHALQSTKHDYDLLREQYEEEQEVKSELHRALSKGNKETVQWRTKYEHDAMQRTEDLEEAK</sequence>
<comment type="similarity">
    <text evidence="1 10">Belongs to the TRAFAC class myosin-kinesin ATPase superfamily. Myosin family.</text>
</comment>
<evidence type="ECO:0000313" key="14">
    <source>
        <dbReference type="Proteomes" id="UP000234681"/>
    </source>
</evidence>
<evidence type="ECO:0000256" key="2">
    <source>
        <dbReference type="ARBA" id="ARBA00022433"/>
    </source>
</evidence>
<dbReference type="Gene3D" id="1.20.58.530">
    <property type="match status" value="1"/>
</dbReference>
<dbReference type="GO" id="GO:0003779">
    <property type="term" value="F:actin binding"/>
    <property type="evidence" value="ECO:0007669"/>
    <property type="project" value="UniProtKB-KW"/>
</dbReference>
<keyword evidence="3" id="KW-0547">Nucleotide-binding</keyword>
<dbReference type="FunFam" id="1.20.5.340:FF:000019">
    <property type="entry name" value="Myosin heavy chain, isoform G"/>
    <property type="match status" value="1"/>
</dbReference>
<dbReference type="EMBL" id="CH473967">
    <property type="protein sequence ID" value="EDM11104.1"/>
    <property type="molecule type" value="Genomic_DNA"/>
</dbReference>
<dbReference type="GO" id="GO:0005524">
    <property type="term" value="F:ATP binding"/>
    <property type="evidence" value="ECO:0007669"/>
    <property type="project" value="UniProtKB-KW"/>
</dbReference>
<protein>
    <submittedName>
        <fullName evidence="13">RCG52548</fullName>
    </submittedName>
</protein>
<evidence type="ECO:0000256" key="11">
    <source>
        <dbReference type="SAM" id="Coils"/>
    </source>
</evidence>
<evidence type="ECO:0000256" key="8">
    <source>
        <dbReference type="ARBA" id="ARBA00023179"/>
    </source>
</evidence>
<comment type="caution">
    <text evidence="10">Lacks conserved residue(s) required for the propagation of feature annotation.</text>
</comment>
<dbReference type="InterPro" id="IPR001609">
    <property type="entry name" value="Myosin_head_motor_dom-like"/>
</dbReference>
<dbReference type="Gene3D" id="1.20.5.4820">
    <property type="match status" value="1"/>
</dbReference>
<dbReference type="InterPro" id="IPR002928">
    <property type="entry name" value="Myosin_tail"/>
</dbReference>
<keyword evidence="7" id="KW-0505">Motor protein</keyword>
<evidence type="ECO:0000313" key="13">
    <source>
        <dbReference type="EMBL" id="EDM11104.1"/>
    </source>
</evidence>
<evidence type="ECO:0000256" key="3">
    <source>
        <dbReference type="ARBA" id="ARBA00022741"/>
    </source>
</evidence>
<organism evidence="13 14">
    <name type="scientific">Rattus norvegicus</name>
    <name type="common">Rat</name>
    <dbReference type="NCBI Taxonomy" id="10116"/>
    <lineage>
        <taxon>Eukaryota</taxon>
        <taxon>Metazoa</taxon>
        <taxon>Chordata</taxon>
        <taxon>Craniata</taxon>
        <taxon>Vertebrata</taxon>
        <taxon>Euteleostomi</taxon>
        <taxon>Mammalia</taxon>
        <taxon>Eutheria</taxon>
        <taxon>Euarchontoglires</taxon>
        <taxon>Glires</taxon>
        <taxon>Rodentia</taxon>
        <taxon>Myomorpha</taxon>
        <taxon>Muroidea</taxon>
        <taxon>Muridae</taxon>
        <taxon>Murinae</taxon>
        <taxon>Rattus</taxon>
    </lineage>
</organism>
<dbReference type="AlphaFoldDB" id="A6IQV1"/>
<dbReference type="Pfam" id="PF01576">
    <property type="entry name" value="Myosin_tail_1"/>
    <property type="match status" value="1"/>
</dbReference>
<reference evidence="14" key="1">
    <citation type="submission" date="2005-09" db="EMBL/GenBank/DDBJ databases">
        <authorList>
            <person name="Mural R.J."/>
            <person name="Li P.W."/>
            <person name="Adams M.D."/>
            <person name="Amanatides P.G."/>
            <person name="Baden-Tillson H."/>
            <person name="Barnstead M."/>
            <person name="Chin S.H."/>
            <person name="Dew I."/>
            <person name="Evans C.A."/>
            <person name="Ferriera S."/>
            <person name="Flanigan M."/>
            <person name="Fosler C."/>
            <person name="Glodek A."/>
            <person name="Gu Z."/>
            <person name="Holt R.A."/>
            <person name="Jennings D."/>
            <person name="Kraft C.L."/>
            <person name="Lu F."/>
            <person name="Nguyen T."/>
            <person name="Nusskern D.R."/>
            <person name="Pfannkoch C.M."/>
            <person name="Sitter C."/>
            <person name="Sutton G.G."/>
            <person name="Venter J.C."/>
            <person name="Wang Z."/>
            <person name="Woodage T."/>
            <person name="Zheng X.H."/>
            <person name="Zhong F."/>
        </authorList>
    </citation>
    <scope>NUCLEOTIDE SEQUENCE [LARGE SCALE GENOMIC DNA]</scope>
    <source>
        <strain>BN</strain>
        <strain evidence="14">Sprague-Dawley</strain>
    </source>
</reference>
<feature type="domain" description="Myosin motor" evidence="12">
    <location>
        <begin position="7"/>
        <end position="487"/>
    </location>
</feature>
<dbReference type="GO" id="GO:0003774">
    <property type="term" value="F:cytoskeletal motor activity"/>
    <property type="evidence" value="ECO:0007669"/>
    <property type="project" value="InterPro"/>
</dbReference>
<evidence type="ECO:0000256" key="5">
    <source>
        <dbReference type="ARBA" id="ARBA00023054"/>
    </source>
</evidence>
<dbReference type="InterPro" id="IPR036961">
    <property type="entry name" value="Kinesin_motor_dom_sf"/>
</dbReference>
<dbReference type="GO" id="GO:0016459">
    <property type="term" value="C:myosin complex"/>
    <property type="evidence" value="ECO:0007669"/>
    <property type="project" value="UniProtKB-KW"/>
</dbReference>
<feature type="domain" description="Myosin motor" evidence="12">
    <location>
        <begin position="489"/>
        <end position="585"/>
    </location>
</feature>
<keyword evidence="2" id="KW-0787">Thick filament</keyword>
<gene>
    <name evidence="13" type="ORF">rCG_52548</name>
</gene>
<evidence type="ECO:0000256" key="4">
    <source>
        <dbReference type="ARBA" id="ARBA00022840"/>
    </source>
</evidence>
<evidence type="ECO:0000256" key="10">
    <source>
        <dbReference type="PROSITE-ProRule" id="PRU00782"/>
    </source>
</evidence>
<evidence type="ECO:0000256" key="9">
    <source>
        <dbReference type="ARBA" id="ARBA00023203"/>
    </source>
</evidence>
<dbReference type="InterPro" id="IPR027417">
    <property type="entry name" value="P-loop_NTPase"/>
</dbReference>
<dbReference type="SMART" id="SM00242">
    <property type="entry name" value="MYSc"/>
    <property type="match status" value="1"/>
</dbReference>
<accession>A6IQV1</accession>
<keyword evidence="8" id="KW-0514">Muscle protein</keyword>
<evidence type="ECO:0000259" key="12">
    <source>
        <dbReference type="PROSITE" id="PS51456"/>
    </source>
</evidence>
<evidence type="ECO:0000256" key="7">
    <source>
        <dbReference type="ARBA" id="ARBA00023175"/>
    </source>
</evidence>
<dbReference type="SUPFAM" id="SSF90257">
    <property type="entry name" value="Myosin rod fragments"/>
    <property type="match status" value="4"/>
</dbReference>
<dbReference type="PANTHER" id="PTHR45615">
    <property type="entry name" value="MYOSIN HEAVY CHAIN, NON-MUSCLE"/>
    <property type="match status" value="1"/>
</dbReference>
<dbReference type="GO" id="GO:0032982">
    <property type="term" value="C:myosin filament"/>
    <property type="evidence" value="ECO:0007669"/>
    <property type="project" value="UniProtKB-KW"/>
</dbReference>